<accession>A0A1Q3BGR0</accession>
<evidence type="ECO:0008006" key="3">
    <source>
        <dbReference type="Google" id="ProtNLM"/>
    </source>
</evidence>
<sequence>LSTVYVSCEITRRQLLWHDLSNFDPGSLPWLIGGDFNTISKPSEKCGGGPYSNKSMDHFNSFMANASLLEVSFLGDQYTSLAFPNLKLVHKPRILSDNCPLVSIFQEPTRLPRSFKFFRQW</sequence>
<dbReference type="OrthoDB" id="1932741at2759"/>
<protein>
    <recommendedName>
        <fullName evidence="3">Exo_endo_phos domain-containing protein</fullName>
    </recommendedName>
</protein>
<dbReference type="Gene3D" id="3.60.10.10">
    <property type="entry name" value="Endonuclease/exonuclease/phosphatase"/>
    <property type="match status" value="1"/>
</dbReference>
<evidence type="ECO:0000313" key="2">
    <source>
        <dbReference type="Proteomes" id="UP000187406"/>
    </source>
</evidence>
<reference evidence="2" key="1">
    <citation type="submission" date="2016-04" db="EMBL/GenBank/DDBJ databases">
        <title>Cephalotus genome sequencing.</title>
        <authorList>
            <person name="Fukushima K."/>
            <person name="Hasebe M."/>
            <person name="Fang X."/>
        </authorList>
    </citation>
    <scope>NUCLEOTIDE SEQUENCE [LARGE SCALE GENOMIC DNA]</scope>
    <source>
        <strain evidence="2">cv. St1</strain>
    </source>
</reference>
<dbReference type="EMBL" id="BDDD01000524">
    <property type="protein sequence ID" value="GAV67190.1"/>
    <property type="molecule type" value="Genomic_DNA"/>
</dbReference>
<dbReference type="PANTHER" id="PTHR33710">
    <property type="entry name" value="BNAC02G09200D PROTEIN"/>
    <property type="match status" value="1"/>
</dbReference>
<evidence type="ECO:0000313" key="1">
    <source>
        <dbReference type="EMBL" id="GAV67190.1"/>
    </source>
</evidence>
<dbReference type="PANTHER" id="PTHR33710:SF71">
    <property type="entry name" value="ENDONUCLEASE_EXONUCLEASE_PHOSPHATASE DOMAIN-CONTAINING PROTEIN"/>
    <property type="match status" value="1"/>
</dbReference>
<gene>
    <name evidence="1" type="ORF">CFOL_v3_10699</name>
</gene>
<dbReference type="SUPFAM" id="SSF56219">
    <property type="entry name" value="DNase I-like"/>
    <property type="match status" value="1"/>
</dbReference>
<dbReference type="AlphaFoldDB" id="A0A1Q3BGR0"/>
<dbReference type="InterPro" id="IPR036691">
    <property type="entry name" value="Endo/exonu/phosph_ase_sf"/>
</dbReference>
<proteinExistence type="predicted"/>
<comment type="caution">
    <text evidence="1">The sequence shown here is derived from an EMBL/GenBank/DDBJ whole genome shotgun (WGS) entry which is preliminary data.</text>
</comment>
<dbReference type="InParanoid" id="A0A1Q3BGR0"/>
<name>A0A1Q3BGR0_CEPFO</name>
<feature type="non-terminal residue" evidence="1">
    <location>
        <position position="121"/>
    </location>
</feature>
<keyword evidence="2" id="KW-1185">Reference proteome</keyword>
<dbReference type="Proteomes" id="UP000187406">
    <property type="component" value="Unassembled WGS sequence"/>
</dbReference>
<feature type="non-terminal residue" evidence="1">
    <location>
        <position position="1"/>
    </location>
</feature>
<organism evidence="1 2">
    <name type="scientific">Cephalotus follicularis</name>
    <name type="common">Albany pitcher plant</name>
    <dbReference type="NCBI Taxonomy" id="3775"/>
    <lineage>
        <taxon>Eukaryota</taxon>
        <taxon>Viridiplantae</taxon>
        <taxon>Streptophyta</taxon>
        <taxon>Embryophyta</taxon>
        <taxon>Tracheophyta</taxon>
        <taxon>Spermatophyta</taxon>
        <taxon>Magnoliopsida</taxon>
        <taxon>eudicotyledons</taxon>
        <taxon>Gunneridae</taxon>
        <taxon>Pentapetalae</taxon>
        <taxon>rosids</taxon>
        <taxon>fabids</taxon>
        <taxon>Oxalidales</taxon>
        <taxon>Cephalotaceae</taxon>
        <taxon>Cephalotus</taxon>
    </lineage>
</organism>